<evidence type="ECO:0000256" key="2">
    <source>
        <dbReference type="ARBA" id="ARBA00022448"/>
    </source>
</evidence>
<evidence type="ECO:0000259" key="5">
    <source>
        <dbReference type="Pfam" id="PF12849"/>
    </source>
</evidence>
<dbReference type="InterPro" id="IPR011862">
    <property type="entry name" value="Phos-bd"/>
</dbReference>
<dbReference type="EMBL" id="BLWD01000001">
    <property type="protein sequence ID" value="GFN02369.1"/>
    <property type="molecule type" value="Genomic_DNA"/>
</dbReference>
<feature type="domain" description="PBP" evidence="5">
    <location>
        <begin position="57"/>
        <end position="310"/>
    </location>
</feature>
<dbReference type="GO" id="GO:0042301">
    <property type="term" value="F:phosphate ion binding"/>
    <property type="evidence" value="ECO:0007669"/>
    <property type="project" value="UniProtKB-UniRule"/>
</dbReference>
<dbReference type="Proteomes" id="UP000498740">
    <property type="component" value="Unassembled WGS sequence"/>
</dbReference>
<dbReference type="NCBIfam" id="TIGR02136">
    <property type="entry name" value="ptsS_2"/>
    <property type="match status" value="1"/>
</dbReference>
<dbReference type="Gene3D" id="3.40.190.10">
    <property type="entry name" value="Periplasmic binding protein-like II"/>
    <property type="match status" value="2"/>
</dbReference>
<dbReference type="PANTHER" id="PTHR30570">
    <property type="entry name" value="PERIPLASMIC PHOSPHATE BINDING COMPONENT OF PHOSPHATE ABC TRANSPORTER"/>
    <property type="match status" value="1"/>
</dbReference>
<dbReference type="AlphaFoldDB" id="A0A7J0CIX1"/>
<comment type="similarity">
    <text evidence="1 4">Belongs to the PstS family.</text>
</comment>
<dbReference type="SUPFAM" id="SSF53850">
    <property type="entry name" value="Periplasmic binding protein-like II"/>
    <property type="match status" value="1"/>
</dbReference>
<reference evidence="6 7" key="1">
    <citation type="submission" date="2020-05" db="EMBL/GenBank/DDBJ databases">
        <title>Whole genome shotgun sequence of Streptomyces microflavus NBRC 13062.</title>
        <authorList>
            <person name="Komaki H."/>
            <person name="Tamura T."/>
        </authorList>
    </citation>
    <scope>NUCLEOTIDE SEQUENCE [LARGE SCALE GENOMIC DNA]</scope>
    <source>
        <strain evidence="6 7">NBRC 13062</strain>
    </source>
</reference>
<evidence type="ECO:0000313" key="6">
    <source>
        <dbReference type="EMBL" id="GFN02369.1"/>
    </source>
</evidence>
<dbReference type="InterPro" id="IPR050811">
    <property type="entry name" value="Phosphate_ABC_transporter"/>
</dbReference>
<organism evidence="6 7">
    <name type="scientific">Streptomyces microflavus</name>
    <name type="common">Streptomyces lipmanii</name>
    <dbReference type="NCBI Taxonomy" id="1919"/>
    <lineage>
        <taxon>Bacteria</taxon>
        <taxon>Bacillati</taxon>
        <taxon>Actinomycetota</taxon>
        <taxon>Actinomycetes</taxon>
        <taxon>Kitasatosporales</taxon>
        <taxon>Streptomycetaceae</taxon>
        <taxon>Streptomyces</taxon>
    </lineage>
</organism>
<name>A0A7J0CIX1_STRMI</name>
<protein>
    <recommendedName>
        <fullName evidence="4">Phosphate-binding protein</fullName>
    </recommendedName>
</protein>
<accession>A0A7J0CIX1</accession>
<gene>
    <name evidence="6" type="ORF">Smic_09250</name>
</gene>
<comment type="caution">
    <text evidence="6">The sequence shown here is derived from an EMBL/GenBank/DDBJ whole genome shotgun (WGS) entry which is preliminary data.</text>
</comment>
<evidence type="ECO:0000256" key="4">
    <source>
        <dbReference type="RuleBase" id="RU367119"/>
    </source>
</evidence>
<evidence type="ECO:0000313" key="7">
    <source>
        <dbReference type="Proteomes" id="UP000498740"/>
    </source>
</evidence>
<dbReference type="GO" id="GO:0006817">
    <property type="term" value="P:phosphate ion transport"/>
    <property type="evidence" value="ECO:0007669"/>
    <property type="project" value="UniProtKB-UniRule"/>
</dbReference>
<evidence type="ECO:0000256" key="3">
    <source>
        <dbReference type="ARBA" id="ARBA00022729"/>
    </source>
</evidence>
<keyword evidence="4" id="KW-0592">Phosphate transport</keyword>
<dbReference type="Pfam" id="PF12849">
    <property type="entry name" value="PBP_like_2"/>
    <property type="match status" value="1"/>
</dbReference>
<keyword evidence="3" id="KW-0732">Signal</keyword>
<proteinExistence type="inferred from homology"/>
<sequence length="344" mass="36679">MRCAPDADSRVYRQTRGSRVVNISTSLRRAKAPLALTAAVMLAASACGGADAGSGGEGGDKLSGTVKVDGSSTVAPLSTVAAQLFQQANPGVKVTVGTSGTGGGFEKFCAGETDISNASREIKDEEKALCEKKGVKFEEFSVANDGLSVVVSKDNDFVECLTVEQLKKIWEPGSKVNNWNQVDPKFPNQKMDLFGAGTDSGTFDYFTDAINGEEGASRTDYNPSEDDNVTVRGVSGSKGGIGYFGLSYFEENKDKLKALKIDGGKGCVAPGVETVQNGTYTPLGRQLFIYPKASSLEKPEAEAFVEYYVENSAEIAEKAQFVPLNAEQQKELEKDLATLREQHS</sequence>
<dbReference type="CDD" id="cd13654">
    <property type="entry name" value="PBP2_phosphate_like_2"/>
    <property type="match status" value="1"/>
</dbReference>
<keyword evidence="2 4" id="KW-0813">Transport</keyword>
<evidence type="ECO:0000256" key="1">
    <source>
        <dbReference type="ARBA" id="ARBA00008725"/>
    </source>
</evidence>
<comment type="function">
    <text evidence="4">Involved in the system for phosphate transport across the cytoplasmic membrane.</text>
</comment>
<dbReference type="FunFam" id="3.40.190.10:FF:000055">
    <property type="entry name" value="Phosphate ABC transporter, phosphate-binding protein"/>
    <property type="match status" value="1"/>
</dbReference>
<dbReference type="InterPro" id="IPR024370">
    <property type="entry name" value="PBP_domain"/>
</dbReference>
<dbReference type="PANTHER" id="PTHR30570:SF1">
    <property type="entry name" value="PHOSPHATE-BINDING PROTEIN PSTS"/>
    <property type="match status" value="1"/>
</dbReference>